<feature type="transmembrane region" description="Helical" evidence="9">
    <location>
        <begin position="52"/>
        <end position="74"/>
    </location>
</feature>
<dbReference type="EMBL" id="KZ819672">
    <property type="protein sequence ID" value="PWN26216.1"/>
    <property type="molecule type" value="Genomic_DNA"/>
</dbReference>
<protein>
    <recommendedName>
        <fullName evidence="3 9">Mitochondrial import inner membrane translocase subunit TIM22</fullName>
    </recommendedName>
</protein>
<reference evidence="10 11" key="1">
    <citation type="journal article" date="2018" name="Mol. Biol. Evol.">
        <title>Broad Genomic Sampling Reveals a Smut Pathogenic Ancestry of the Fungal Clade Ustilaginomycotina.</title>
        <authorList>
            <person name="Kijpornyongpan T."/>
            <person name="Mondo S.J."/>
            <person name="Barry K."/>
            <person name="Sandor L."/>
            <person name="Lee J."/>
            <person name="Lipzen A."/>
            <person name="Pangilinan J."/>
            <person name="LaButti K."/>
            <person name="Hainaut M."/>
            <person name="Henrissat B."/>
            <person name="Grigoriev I.V."/>
            <person name="Spatafora J.W."/>
            <person name="Aime M.C."/>
        </authorList>
    </citation>
    <scope>NUCLEOTIDE SEQUENCE [LARGE SCALE GENOMIC DNA]</scope>
    <source>
        <strain evidence="10 11">MCA 5214</strain>
    </source>
</reference>
<accession>A0A316ULQ5</accession>
<keyword evidence="7 9" id="KW-0496">Mitochondrion</keyword>
<dbReference type="OrthoDB" id="75343at2759"/>
<keyword evidence="8 9" id="KW-0472">Membrane</keyword>
<evidence type="ECO:0000256" key="4">
    <source>
        <dbReference type="ARBA" id="ARBA00022692"/>
    </source>
</evidence>
<evidence type="ECO:0000256" key="2">
    <source>
        <dbReference type="ARBA" id="ARBA00008444"/>
    </source>
</evidence>
<gene>
    <name evidence="10" type="ORF">BDZ90DRAFT_222005</name>
</gene>
<keyword evidence="9" id="KW-0811">Translocation</keyword>
<dbReference type="AlphaFoldDB" id="A0A316ULQ5"/>
<dbReference type="STRING" id="1569628.A0A316ULQ5"/>
<comment type="subcellular location">
    <subcellularLocation>
        <location evidence="1 9">Mitochondrion inner membrane</location>
        <topology evidence="1 9">Multi-pass membrane protein</topology>
    </subcellularLocation>
</comment>
<keyword evidence="11" id="KW-1185">Reference proteome</keyword>
<dbReference type="GO" id="GO:0045039">
    <property type="term" value="P:protein insertion into mitochondrial inner membrane"/>
    <property type="evidence" value="ECO:0007669"/>
    <property type="project" value="UniProtKB-UniRule"/>
</dbReference>
<evidence type="ECO:0000256" key="9">
    <source>
        <dbReference type="RuleBase" id="RU367038"/>
    </source>
</evidence>
<sequence>MAANPWVCPIYLPGKEPGLEALSPEERYQMTQVKYWSDMTSAAMESCPVKTAMSGVLGFGLGGFFSLLSASFAIDDPLRRSNLQAAAMAANPGQAAPPEMTTMQQTRAYFKETGKQMYRSGKGFGKVGALYAGIECCIEGFRAKNDLTNPVLAGFLAGGILARNAGPQAIVGGGLAFAGFSGAIDWYMRRPSASDDDD</sequence>
<dbReference type="GO" id="GO:0008320">
    <property type="term" value="F:protein transmembrane transporter activity"/>
    <property type="evidence" value="ECO:0007669"/>
    <property type="project" value="UniProtKB-UniRule"/>
</dbReference>
<dbReference type="PANTHER" id="PTHR14110:SF0">
    <property type="entry name" value="MITOCHONDRIAL IMPORT INNER MEMBRANE TRANSLOCASE SUBUNIT TIM22"/>
    <property type="match status" value="1"/>
</dbReference>
<dbReference type="GO" id="GO:0030943">
    <property type="term" value="F:mitochondrion targeting sequence binding"/>
    <property type="evidence" value="ECO:0007669"/>
    <property type="project" value="TreeGrafter"/>
</dbReference>
<keyword evidence="4 9" id="KW-0812">Transmembrane</keyword>
<dbReference type="GeneID" id="37026330"/>
<organism evidence="10 11">
    <name type="scientific">Jaminaea rosea</name>
    <dbReference type="NCBI Taxonomy" id="1569628"/>
    <lineage>
        <taxon>Eukaryota</taxon>
        <taxon>Fungi</taxon>
        <taxon>Dikarya</taxon>
        <taxon>Basidiomycota</taxon>
        <taxon>Ustilaginomycotina</taxon>
        <taxon>Exobasidiomycetes</taxon>
        <taxon>Microstromatales</taxon>
        <taxon>Microstromatales incertae sedis</taxon>
        <taxon>Jaminaea</taxon>
    </lineage>
</organism>
<comment type="similarity">
    <text evidence="2 9">Belongs to the Tim17/Tim22/Tim23 family.</text>
</comment>
<evidence type="ECO:0000313" key="11">
    <source>
        <dbReference type="Proteomes" id="UP000245884"/>
    </source>
</evidence>
<name>A0A316ULQ5_9BASI</name>
<dbReference type="RefSeq" id="XP_025360828.1">
    <property type="nucleotide sequence ID" value="XM_025504507.1"/>
</dbReference>
<evidence type="ECO:0000256" key="1">
    <source>
        <dbReference type="ARBA" id="ARBA00004448"/>
    </source>
</evidence>
<comment type="caution">
    <text evidence="9">Lacks conserved residue(s) required for the propagation of feature annotation.</text>
</comment>
<keyword evidence="5 9" id="KW-0999">Mitochondrion inner membrane</keyword>
<evidence type="ECO:0000256" key="5">
    <source>
        <dbReference type="ARBA" id="ARBA00022792"/>
    </source>
</evidence>
<evidence type="ECO:0000256" key="8">
    <source>
        <dbReference type="ARBA" id="ARBA00023136"/>
    </source>
</evidence>
<dbReference type="InterPro" id="IPR039175">
    <property type="entry name" value="TIM22"/>
</dbReference>
<evidence type="ECO:0000256" key="3">
    <source>
        <dbReference type="ARBA" id="ARBA00020722"/>
    </source>
</evidence>
<dbReference type="GO" id="GO:0042721">
    <property type="term" value="C:TIM22 mitochondrial import inner membrane insertion complex"/>
    <property type="evidence" value="ECO:0007669"/>
    <property type="project" value="UniProtKB-UniRule"/>
</dbReference>
<keyword evidence="9" id="KW-0813">Transport</keyword>
<keyword evidence="9" id="KW-0653">Protein transport</keyword>
<comment type="subunit">
    <text evidence="9">Component of the TIM22 complex.</text>
</comment>
<dbReference type="Pfam" id="PF02466">
    <property type="entry name" value="Tim17"/>
    <property type="match status" value="1"/>
</dbReference>
<evidence type="ECO:0000256" key="6">
    <source>
        <dbReference type="ARBA" id="ARBA00022989"/>
    </source>
</evidence>
<dbReference type="Proteomes" id="UP000245884">
    <property type="component" value="Unassembled WGS sequence"/>
</dbReference>
<proteinExistence type="inferred from homology"/>
<keyword evidence="6 9" id="KW-1133">Transmembrane helix</keyword>
<evidence type="ECO:0000313" key="10">
    <source>
        <dbReference type="EMBL" id="PWN26216.1"/>
    </source>
</evidence>
<comment type="function">
    <text evidence="9">Essential core component of the TIM22 complex, a complex that mediates the import and insertion of multi-pass transmembrane proteins into the mitochondrial inner membrane. In the TIM22 complex, it constitutes the voltage-activated and signal-gated channel. Forms a twin-pore translocase that uses the membrane potential as external driving force in 2 voltage-dependent steps.</text>
</comment>
<evidence type="ECO:0000256" key="7">
    <source>
        <dbReference type="ARBA" id="ARBA00023128"/>
    </source>
</evidence>
<dbReference type="PANTHER" id="PTHR14110">
    <property type="entry name" value="MITOCHONDRIAL IMPORT INNER MEMBRANE TRANSLOCASE SUBUNIT TIM22"/>
    <property type="match status" value="1"/>
</dbReference>